<feature type="compositionally biased region" description="Low complexity" evidence="4">
    <location>
        <begin position="298"/>
        <end position="328"/>
    </location>
</feature>
<dbReference type="PROSITE" id="PS50889">
    <property type="entry name" value="S4"/>
    <property type="match status" value="1"/>
</dbReference>
<reference evidence="6 7" key="1">
    <citation type="submission" date="2020-01" db="EMBL/GenBank/DDBJ databases">
        <authorList>
            <person name="Kim M.K."/>
        </authorList>
    </citation>
    <scope>NUCLEOTIDE SEQUENCE [LARGE SCALE GENOMIC DNA]</scope>
    <source>
        <strain evidence="6 7">BT213</strain>
    </source>
</reference>
<dbReference type="Pfam" id="PF01479">
    <property type="entry name" value="S4"/>
    <property type="match status" value="1"/>
</dbReference>
<keyword evidence="3" id="KW-0694">RNA-binding</keyword>
<dbReference type="InterPro" id="IPR000748">
    <property type="entry name" value="PsdUridine_synth_RsuA/RluB/E/F"/>
</dbReference>
<dbReference type="InterPro" id="IPR002942">
    <property type="entry name" value="S4_RNA-bd"/>
</dbReference>
<dbReference type="SUPFAM" id="SSF55120">
    <property type="entry name" value="Pseudouridine synthase"/>
    <property type="match status" value="1"/>
</dbReference>
<dbReference type="PANTHER" id="PTHR47683">
    <property type="entry name" value="PSEUDOURIDINE SYNTHASE FAMILY PROTEIN-RELATED"/>
    <property type="match status" value="1"/>
</dbReference>
<organism evidence="6 7">
    <name type="scientific">Pontibacter fetidus</name>
    <dbReference type="NCBI Taxonomy" id="2700082"/>
    <lineage>
        <taxon>Bacteria</taxon>
        <taxon>Pseudomonadati</taxon>
        <taxon>Bacteroidota</taxon>
        <taxon>Cytophagia</taxon>
        <taxon>Cytophagales</taxon>
        <taxon>Hymenobacteraceae</taxon>
        <taxon>Pontibacter</taxon>
    </lineage>
</organism>
<dbReference type="RefSeq" id="WP_162347496.1">
    <property type="nucleotide sequence ID" value="NZ_JAAEAA010000027.1"/>
</dbReference>
<dbReference type="InterPro" id="IPR042092">
    <property type="entry name" value="PsdUridine_s_RsuA/RluB/E/F_cat"/>
</dbReference>
<keyword evidence="7" id="KW-1185">Reference proteome</keyword>
<accession>A0A6B2H2V0</accession>
<sequence>MEPKRLNKFISDSGFCSRREADRLIEEERVTVNGKLPVPGVLVTPKDKVRIDDQIVRVREELPVFLVFNKPSGMSAKSDPAVRDNVVRAINYPATLEPAGYLDRDSEGLLFLSNDTELVRKITRNDNRFEKEYIITVDKMITADFIAKLIGGGEDEKGEKLKKTFISKEGSTRFRIVLTPGTNHNIKMVCESFGYKVVHMQRLRIENINLTKLPTGHWRTLTGTEVELLRTIATGKAPKEETGRGRGSSYSAGGRPPKKEDNRQTAGTNKIAKAGSAPRIGKSKPKDSKAARGGAGNAKGARGASRPTSSSRPGASRSSSAPGASRKTTGGGPKRGR</sequence>
<feature type="region of interest" description="Disordered" evidence="4">
    <location>
        <begin position="232"/>
        <end position="337"/>
    </location>
</feature>
<evidence type="ECO:0000313" key="7">
    <source>
        <dbReference type="Proteomes" id="UP000478546"/>
    </source>
</evidence>
<comment type="caution">
    <text evidence="6">The sequence shown here is derived from an EMBL/GenBank/DDBJ whole genome shotgun (WGS) entry which is preliminary data.</text>
</comment>
<protein>
    <submittedName>
        <fullName evidence="6">Pseudouridine synthase</fullName>
    </submittedName>
</protein>
<evidence type="ECO:0000313" key="6">
    <source>
        <dbReference type="EMBL" id="NDK57435.1"/>
    </source>
</evidence>
<dbReference type="InterPro" id="IPR020103">
    <property type="entry name" value="PsdUridine_synth_cat_dom_sf"/>
</dbReference>
<dbReference type="FunFam" id="3.10.290.10:FF:000003">
    <property type="entry name" value="Pseudouridine synthase"/>
    <property type="match status" value="1"/>
</dbReference>
<keyword evidence="2" id="KW-0413">Isomerase</keyword>
<dbReference type="InterPro" id="IPR050343">
    <property type="entry name" value="RsuA_PseudoU_synthase"/>
</dbReference>
<dbReference type="GO" id="GO:0000455">
    <property type="term" value="P:enzyme-directed rRNA pseudouridine synthesis"/>
    <property type="evidence" value="ECO:0007669"/>
    <property type="project" value="UniProtKB-ARBA"/>
</dbReference>
<dbReference type="InterPro" id="IPR020094">
    <property type="entry name" value="TruA/RsuA/RluB/E/F_N"/>
</dbReference>
<proteinExistence type="inferred from homology"/>
<dbReference type="GO" id="GO:0003723">
    <property type="term" value="F:RNA binding"/>
    <property type="evidence" value="ECO:0007669"/>
    <property type="project" value="UniProtKB-KW"/>
</dbReference>
<dbReference type="AlphaFoldDB" id="A0A6B2H2V0"/>
<name>A0A6B2H2V0_9BACT</name>
<dbReference type="Gene3D" id="3.30.70.580">
    <property type="entry name" value="Pseudouridine synthase I, catalytic domain, N-terminal subdomain"/>
    <property type="match status" value="1"/>
</dbReference>
<dbReference type="EMBL" id="JAAEAA010000027">
    <property type="protein sequence ID" value="NDK57435.1"/>
    <property type="molecule type" value="Genomic_DNA"/>
</dbReference>
<dbReference type="NCBIfam" id="TIGR00093">
    <property type="entry name" value="pseudouridine synthase"/>
    <property type="match status" value="1"/>
</dbReference>
<comment type="similarity">
    <text evidence="1">Belongs to the pseudouridine synthase RsuA family.</text>
</comment>
<evidence type="ECO:0000259" key="5">
    <source>
        <dbReference type="SMART" id="SM00363"/>
    </source>
</evidence>
<dbReference type="Gene3D" id="3.30.70.1560">
    <property type="entry name" value="Alpha-L RNA-binding motif"/>
    <property type="match status" value="1"/>
</dbReference>
<dbReference type="SMART" id="SM00363">
    <property type="entry name" value="S4"/>
    <property type="match status" value="1"/>
</dbReference>
<dbReference type="PANTHER" id="PTHR47683:SF2">
    <property type="entry name" value="RNA-BINDING S4 DOMAIN-CONTAINING PROTEIN"/>
    <property type="match status" value="1"/>
</dbReference>
<dbReference type="InterPro" id="IPR006145">
    <property type="entry name" value="PsdUridine_synth_RsuA/RluA"/>
</dbReference>
<dbReference type="Proteomes" id="UP000478546">
    <property type="component" value="Unassembled WGS sequence"/>
</dbReference>
<evidence type="ECO:0000256" key="4">
    <source>
        <dbReference type="SAM" id="MobiDB-lite"/>
    </source>
</evidence>
<evidence type="ECO:0000256" key="1">
    <source>
        <dbReference type="ARBA" id="ARBA00008348"/>
    </source>
</evidence>
<dbReference type="SUPFAM" id="SSF55174">
    <property type="entry name" value="Alpha-L RNA-binding motif"/>
    <property type="match status" value="1"/>
</dbReference>
<gene>
    <name evidence="6" type="ORF">GWO68_16040</name>
</gene>
<dbReference type="InterPro" id="IPR036986">
    <property type="entry name" value="S4_RNA-bd_sf"/>
</dbReference>
<evidence type="ECO:0000256" key="3">
    <source>
        <dbReference type="PROSITE-ProRule" id="PRU00182"/>
    </source>
</evidence>
<evidence type="ECO:0000256" key="2">
    <source>
        <dbReference type="ARBA" id="ARBA00023235"/>
    </source>
</evidence>
<feature type="domain" description="RNA-binding S4" evidence="5">
    <location>
        <begin position="4"/>
        <end position="63"/>
    </location>
</feature>
<dbReference type="CDD" id="cd00165">
    <property type="entry name" value="S4"/>
    <property type="match status" value="1"/>
</dbReference>
<dbReference type="GO" id="GO:0120159">
    <property type="term" value="F:rRNA pseudouridine synthase activity"/>
    <property type="evidence" value="ECO:0007669"/>
    <property type="project" value="UniProtKB-ARBA"/>
</dbReference>
<dbReference type="Gene3D" id="3.10.290.10">
    <property type="entry name" value="RNA-binding S4 domain"/>
    <property type="match status" value="1"/>
</dbReference>
<dbReference type="Pfam" id="PF00849">
    <property type="entry name" value="PseudoU_synth_2"/>
    <property type="match status" value="1"/>
</dbReference>